<proteinExistence type="predicted"/>
<accession>A0A4R5BTT8</accession>
<keyword evidence="2" id="KW-1185">Reference proteome</keyword>
<protein>
    <submittedName>
        <fullName evidence="1">Uncharacterized protein</fullName>
    </submittedName>
</protein>
<evidence type="ECO:0000313" key="1">
    <source>
        <dbReference type="EMBL" id="TDD89505.1"/>
    </source>
</evidence>
<dbReference type="OrthoDB" id="3870696at2"/>
<dbReference type="AlphaFoldDB" id="A0A4R5BTT8"/>
<gene>
    <name evidence="1" type="ORF">E1293_04665</name>
</gene>
<evidence type="ECO:0000313" key="2">
    <source>
        <dbReference type="Proteomes" id="UP000295578"/>
    </source>
</evidence>
<dbReference type="EMBL" id="SMKY01000012">
    <property type="protein sequence ID" value="TDD89505.1"/>
    <property type="molecule type" value="Genomic_DNA"/>
</dbReference>
<comment type="caution">
    <text evidence="1">The sequence shown here is derived from an EMBL/GenBank/DDBJ whole genome shotgun (WGS) entry which is preliminary data.</text>
</comment>
<reference evidence="1 2" key="1">
    <citation type="submission" date="2019-03" db="EMBL/GenBank/DDBJ databases">
        <title>Draft genome sequences of novel Actinobacteria.</title>
        <authorList>
            <person name="Sahin N."/>
            <person name="Ay H."/>
            <person name="Saygin H."/>
        </authorList>
    </citation>
    <scope>NUCLEOTIDE SEQUENCE [LARGE SCALE GENOMIC DNA]</scope>
    <source>
        <strain evidence="1 2">DSM 45941</strain>
    </source>
</reference>
<name>A0A4R5BTT8_9ACTN</name>
<dbReference type="RefSeq" id="WP_132194162.1">
    <property type="nucleotide sequence ID" value="NZ_SMKY01000012.1"/>
</dbReference>
<organism evidence="1 2">
    <name type="scientific">Actinomadura darangshiensis</name>
    <dbReference type="NCBI Taxonomy" id="705336"/>
    <lineage>
        <taxon>Bacteria</taxon>
        <taxon>Bacillati</taxon>
        <taxon>Actinomycetota</taxon>
        <taxon>Actinomycetes</taxon>
        <taxon>Streptosporangiales</taxon>
        <taxon>Thermomonosporaceae</taxon>
        <taxon>Actinomadura</taxon>
    </lineage>
</organism>
<sequence>MEAELAALASSGATALVGLMVSDSWARVKGGFARILAQSDPAEAPLEGLETSRMELVTAHLEHDDTKVAAIESHWRSRLELLLRSDETAADALRRLLSAFTPSPVETISNFNSGDTHFGSIIQAGHISGATFHLAPTSGEHIDKHDGPRPAN</sequence>
<dbReference type="Proteomes" id="UP000295578">
    <property type="component" value="Unassembled WGS sequence"/>
</dbReference>